<name>A0A553PPW6_TIGCA</name>
<evidence type="ECO:0000313" key="2">
    <source>
        <dbReference type="EMBL" id="TRY79716.1"/>
    </source>
</evidence>
<sequence length="272" mass="30273">MMTTNRSQARSFFSDFASVSASPSSSTYPVIVPNTVQVPYRPSIKDGVVIAFVMCLWLYSIMLMYRAWNRILNFSGVQFRSNSSSEKASVLWRWLMDRILASSLHKEGAALNPGVSSLSMNNNQDLERSVNDQSPKETTDIALVELTCLPVDTAPDPLNGLPLPKRGGLDKCLSQDHEMGRPPWSIHLHRRSDTSSETDLCHVNKNASFKTTKGVTQTRPIPIVRSGQSPTDQLRSIRANDEDDILTLEEDEFFVSSKLDLKASTSSLVPPR</sequence>
<feature type="transmembrane region" description="Helical" evidence="1">
    <location>
        <begin position="48"/>
        <end position="68"/>
    </location>
</feature>
<keyword evidence="1" id="KW-0812">Transmembrane</keyword>
<gene>
    <name evidence="2" type="ORF">TCAL_01987</name>
</gene>
<dbReference type="EMBL" id="VCGU01000002">
    <property type="protein sequence ID" value="TRY79716.1"/>
    <property type="molecule type" value="Genomic_DNA"/>
</dbReference>
<reference evidence="2 3" key="1">
    <citation type="journal article" date="2018" name="Nat. Ecol. Evol.">
        <title>Genomic signatures of mitonuclear coevolution across populations of Tigriopus californicus.</title>
        <authorList>
            <person name="Barreto F.S."/>
            <person name="Watson E.T."/>
            <person name="Lima T.G."/>
            <person name="Willett C.S."/>
            <person name="Edmands S."/>
            <person name="Li W."/>
            <person name="Burton R.S."/>
        </authorList>
    </citation>
    <scope>NUCLEOTIDE SEQUENCE [LARGE SCALE GENOMIC DNA]</scope>
    <source>
        <strain evidence="2 3">San Diego</strain>
    </source>
</reference>
<keyword evidence="1" id="KW-0472">Membrane</keyword>
<proteinExistence type="predicted"/>
<organism evidence="2 3">
    <name type="scientific">Tigriopus californicus</name>
    <name type="common">Marine copepod</name>
    <dbReference type="NCBI Taxonomy" id="6832"/>
    <lineage>
        <taxon>Eukaryota</taxon>
        <taxon>Metazoa</taxon>
        <taxon>Ecdysozoa</taxon>
        <taxon>Arthropoda</taxon>
        <taxon>Crustacea</taxon>
        <taxon>Multicrustacea</taxon>
        <taxon>Hexanauplia</taxon>
        <taxon>Copepoda</taxon>
        <taxon>Harpacticoida</taxon>
        <taxon>Harpacticidae</taxon>
        <taxon>Tigriopus</taxon>
    </lineage>
</organism>
<dbReference type="Proteomes" id="UP000318571">
    <property type="component" value="Chromosome 6"/>
</dbReference>
<comment type="caution">
    <text evidence="2">The sequence shown here is derived from an EMBL/GenBank/DDBJ whole genome shotgun (WGS) entry which is preliminary data.</text>
</comment>
<protein>
    <submittedName>
        <fullName evidence="2">Uncharacterized protein</fullName>
    </submittedName>
</protein>
<keyword evidence="1" id="KW-1133">Transmembrane helix</keyword>
<accession>A0A553PPW6</accession>
<evidence type="ECO:0000256" key="1">
    <source>
        <dbReference type="SAM" id="Phobius"/>
    </source>
</evidence>
<keyword evidence="3" id="KW-1185">Reference proteome</keyword>
<dbReference type="AlphaFoldDB" id="A0A553PPW6"/>
<evidence type="ECO:0000313" key="3">
    <source>
        <dbReference type="Proteomes" id="UP000318571"/>
    </source>
</evidence>